<evidence type="ECO:0000313" key="2">
    <source>
        <dbReference type="Proteomes" id="UP000019402"/>
    </source>
</evidence>
<proteinExistence type="predicted"/>
<dbReference type="EMBL" id="BAMD01000017">
    <property type="protein sequence ID" value="GAF03052.1"/>
    <property type="molecule type" value="Genomic_DNA"/>
</dbReference>
<gene>
    <name evidence="1" type="ORF">JCM21142_41707</name>
</gene>
<dbReference type="eggNOG" id="COG2885">
    <property type="taxonomic scope" value="Bacteria"/>
</dbReference>
<keyword evidence="2" id="KW-1185">Reference proteome</keyword>
<sequence length="138" mass="15042">MGQNKIVCIILVLAIFLLGGCHSGASKKQKMPVKNNTQVTFEKTSHVFGKVIGGETVGCYFGFTNTGKYPLLINKVDPGCGCTSVKYPQEPVLPGQKAEIEVRFDSSGFSGYQYKVIQVYANIEDKMKELVVSANVIN</sequence>
<dbReference type="PANTHER" id="PTHR37833">
    <property type="entry name" value="LIPOPROTEIN-RELATED"/>
    <property type="match status" value="1"/>
</dbReference>
<evidence type="ECO:0000313" key="1">
    <source>
        <dbReference type="EMBL" id="GAF03052.1"/>
    </source>
</evidence>
<protein>
    <recommendedName>
        <fullName evidence="3">DUF1573 domain-containing protein</fullName>
    </recommendedName>
</protein>
<organism evidence="1 2">
    <name type="scientific">Saccharicrinis fermentans DSM 9555 = JCM 21142</name>
    <dbReference type="NCBI Taxonomy" id="869213"/>
    <lineage>
        <taxon>Bacteria</taxon>
        <taxon>Pseudomonadati</taxon>
        <taxon>Bacteroidota</taxon>
        <taxon>Bacteroidia</taxon>
        <taxon>Marinilabiliales</taxon>
        <taxon>Marinilabiliaceae</taxon>
        <taxon>Saccharicrinis</taxon>
    </lineage>
</organism>
<name>W7Y4M2_9BACT</name>
<dbReference type="InterPro" id="IPR013783">
    <property type="entry name" value="Ig-like_fold"/>
</dbReference>
<dbReference type="PANTHER" id="PTHR37833:SF1">
    <property type="entry name" value="SIGNAL PEPTIDE PROTEIN"/>
    <property type="match status" value="1"/>
</dbReference>
<dbReference type="Pfam" id="PF07610">
    <property type="entry name" value="DUF1573"/>
    <property type="match status" value="1"/>
</dbReference>
<dbReference type="InterPro" id="IPR011467">
    <property type="entry name" value="DUF1573"/>
</dbReference>
<reference evidence="1 2" key="1">
    <citation type="journal article" date="2014" name="Genome Announc.">
        <title>Draft Genome Sequence of Cytophaga fermentans JCM 21142T, a Facultative Anaerobe Isolated from Marine Mud.</title>
        <authorList>
            <person name="Starns D."/>
            <person name="Oshima K."/>
            <person name="Suda W."/>
            <person name="Iino T."/>
            <person name="Yuki M."/>
            <person name="Inoue J."/>
            <person name="Kitamura K."/>
            <person name="Iida T."/>
            <person name="Darby A."/>
            <person name="Hattori M."/>
            <person name="Ohkuma M."/>
        </authorList>
    </citation>
    <scope>NUCLEOTIDE SEQUENCE [LARGE SCALE GENOMIC DNA]</scope>
    <source>
        <strain evidence="1 2">JCM 21142</strain>
    </source>
</reference>
<dbReference type="AlphaFoldDB" id="W7Y4M2"/>
<accession>W7Y4M2</accession>
<dbReference type="Gene3D" id="2.60.40.10">
    <property type="entry name" value="Immunoglobulins"/>
    <property type="match status" value="1"/>
</dbReference>
<comment type="caution">
    <text evidence="1">The sequence shown here is derived from an EMBL/GenBank/DDBJ whole genome shotgun (WGS) entry which is preliminary data.</text>
</comment>
<dbReference type="PROSITE" id="PS51257">
    <property type="entry name" value="PROKAR_LIPOPROTEIN"/>
    <property type="match status" value="1"/>
</dbReference>
<evidence type="ECO:0008006" key="3">
    <source>
        <dbReference type="Google" id="ProtNLM"/>
    </source>
</evidence>
<dbReference type="STRING" id="869213.GCA_000517085_00078"/>
<dbReference type="Proteomes" id="UP000019402">
    <property type="component" value="Unassembled WGS sequence"/>
</dbReference>